<proteinExistence type="predicted"/>
<reference evidence="1" key="1">
    <citation type="submission" date="2013-04" db="EMBL/GenBank/DDBJ databases">
        <authorList>
            <person name="Qu J."/>
            <person name="Murali S.C."/>
            <person name="Bandaranaike D."/>
            <person name="Bellair M."/>
            <person name="Blankenburg K."/>
            <person name="Chao H."/>
            <person name="Dinh H."/>
            <person name="Doddapaneni H."/>
            <person name="Downs B."/>
            <person name="Dugan-Rocha S."/>
            <person name="Elkadiri S."/>
            <person name="Gnanaolivu R.D."/>
            <person name="Hernandez B."/>
            <person name="Javaid M."/>
            <person name="Jayaseelan J.C."/>
            <person name="Lee S."/>
            <person name="Li M."/>
            <person name="Ming W."/>
            <person name="Munidasa M."/>
            <person name="Muniz J."/>
            <person name="Nguyen L."/>
            <person name="Ongeri F."/>
            <person name="Osuji N."/>
            <person name="Pu L.-L."/>
            <person name="Puazo M."/>
            <person name="Qu C."/>
            <person name="Quiroz J."/>
            <person name="Raj R."/>
            <person name="Weissenberger G."/>
            <person name="Xin Y."/>
            <person name="Zou X."/>
            <person name="Han Y."/>
            <person name="Richards S."/>
            <person name="Worley K."/>
            <person name="Muzny D."/>
            <person name="Gibbs R."/>
        </authorList>
    </citation>
    <scope>NUCLEOTIDE SEQUENCE</scope>
    <source>
        <strain evidence="1">Sampled in the wild</strain>
    </source>
</reference>
<dbReference type="AlphaFoldDB" id="A0A8K0NZX1"/>
<accession>A0A8K0NZX1</accession>
<keyword evidence="2" id="KW-1185">Reference proteome</keyword>
<dbReference type="EMBL" id="KZ308265">
    <property type="protein sequence ID" value="KAG8226054.1"/>
    <property type="molecule type" value="Genomic_DNA"/>
</dbReference>
<gene>
    <name evidence="1" type="ORF">J437_LFUL005415</name>
</gene>
<comment type="caution">
    <text evidence="1">The sequence shown here is derived from an EMBL/GenBank/DDBJ whole genome shotgun (WGS) entry which is preliminary data.</text>
</comment>
<evidence type="ECO:0000313" key="1">
    <source>
        <dbReference type="EMBL" id="KAG8226054.1"/>
    </source>
</evidence>
<name>A0A8K0NZX1_LADFU</name>
<dbReference type="Proteomes" id="UP000792457">
    <property type="component" value="Unassembled WGS sequence"/>
</dbReference>
<organism evidence="1 2">
    <name type="scientific">Ladona fulva</name>
    <name type="common">Scarce chaser dragonfly</name>
    <name type="synonym">Libellula fulva</name>
    <dbReference type="NCBI Taxonomy" id="123851"/>
    <lineage>
        <taxon>Eukaryota</taxon>
        <taxon>Metazoa</taxon>
        <taxon>Ecdysozoa</taxon>
        <taxon>Arthropoda</taxon>
        <taxon>Hexapoda</taxon>
        <taxon>Insecta</taxon>
        <taxon>Pterygota</taxon>
        <taxon>Palaeoptera</taxon>
        <taxon>Odonata</taxon>
        <taxon>Epiprocta</taxon>
        <taxon>Anisoptera</taxon>
        <taxon>Libelluloidea</taxon>
        <taxon>Libellulidae</taxon>
        <taxon>Ladona</taxon>
    </lineage>
</organism>
<protein>
    <submittedName>
        <fullName evidence="1">Uncharacterized protein</fullName>
    </submittedName>
</protein>
<reference evidence="1" key="2">
    <citation type="submission" date="2017-10" db="EMBL/GenBank/DDBJ databases">
        <title>Ladona fulva Genome sequencing and assembly.</title>
        <authorList>
            <person name="Murali S."/>
            <person name="Richards S."/>
            <person name="Bandaranaike D."/>
            <person name="Bellair M."/>
            <person name="Blankenburg K."/>
            <person name="Chao H."/>
            <person name="Dinh H."/>
            <person name="Doddapaneni H."/>
            <person name="Dugan-Rocha S."/>
            <person name="Elkadiri S."/>
            <person name="Gnanaolivu R."/>
            <person name="Hernandez B."/>
            <person name="Skinner E."/>
            <person name="Javaid M."/>
            <person name="Lee S."/>
            <person name="Li M."/>
            <person name="Ming W."/>
            <person name="Munidasa M."/>
            <person name="Muniz J."/>
            <person name="Nguyen L."/>
            <person name="Hughes D."/>
            <person name="Osuji N."/>
            <person name="Pu L.-L."/>
            <person name="Puazo M."/>
            <person name="Qu C."/>
            <person name="Quiroz J."/>
            <person name="Raj R."/>
            <person name="Weissenberger G."/>
            <person name="Xin Y."/>
            <person name="Zou X."/>
            <person name="Han Y."/>
            <person name="Worley K."/>
            <person name="Muzny D."/>
            <person name="Gibbs R."/>
        </authorList>
    </citation>
    <scope>NUCLEOTIDE SEQUENCE</scope>
    <source>
        <strain evidence="1">Sampled in the wild</strain>
    </source>
</reference>
<sequence length="115" mass="12917">MYMFRGFRLGVELPVIAILSEAEALCDPLCNCIVFAINEEMDLCILSIAFWHTDSSVPYESYHLPTGSISCIITSLAIGPSCNGSLGVYVGHYIHDHRHHQLHRLRCSPVEEDLR</sequence>
<evidence type="ECO:0000313" key="2">
    <source>
        <dbReference type="Proteomes" id="UP000792457"/>
    </source>
</evidence>